<sequence length="40" mass="4692">MACQFRKLASLADIAMWKRTLHPIEIRAIYEQKTTIEKVS</sequence>
<dbReference type="AlphaFoldDB" id="A0A815N578"/>
<proteinExistence type="predicted"/>
<keyword evidence="3" id="KW-1185">Reference proteome</keyword>
<accession>A0A815N578</accession>
<evidence type="ECO:0000313" key="3">
    <source>
        <dbReference type="Proteomes" id="UP000663829"/>
    </source>
</evidence>
<gene>
    <name evidence="1" type="ORF">GPM918_LOCUS34065</name>
    <name evidence="2" type="ORF">SRO942_LOCUS34763</name>
</gene>
<organism evidence="1 3">
    <name type="scientific">Didymodactylos carnosus</name>
    <dbReference type="NCBI Taxonomy" id="1234261"/>
    <lineage>
        <taxon>Eukaryota</taxon>
        <taxon>Metazoa</taxon>
        <taxon>Spiralia</taxon>
        <taxon>Gnathifera</taxon>
        <taxon>Rotifera</taxon>
        <taxon>Eurotatoria</taxon>
        <taxon>Bdelloidea</taxon>
        <taxon>Philodinida</taxon>
        <taxon>Philodinidae</taxon>
        <taxon>Didymodactylos</taxon>
    </lineage>
</organism>
<evidence type="ECO:0000313" key="2">
    <source>
        <dbReference type="EMBL" id="CAF4310934.1"/>
    </source>
</evidence>
<dbReference type="EMBL" id="CAJOBC010084047">
    <property type="protein sequence ID" value="CAF4310934.1"/>
    <property type="molecule type" value="Genomic_DNA"/>
</dbReference>
<comment type="caution">
    <text evidence="1">The sequence shown here is derived from an EMBL/GenBank/DDBJ whole genome shotgun (WGS) entry which is preliminary data.</text>
</comment>
<protein>
    <submittedName>
        <fullName evidence="1">Uncharacterized protein</fullName>
    </submittedName>
</protein>
<dbReference type="EMBL" id="CAJNOQ010018609">
    <property type="protein sequence ID" value="CAF1432640.1"/>
    <property type="molecule type" value="Genomic_DNA"/>
</dbReference>
<dbReference type="Proteomes" id="UP000681722">
    <property type="component" value="Unassembled WGS sequence"/>
</dbReference>
<evidence type="ECO:0000313" key="1">
    <source>
        <dbReference type="EMBL" id="CAF1432640.1"/>
    </source>
</evidence>
<feature type="non-terminal residue" evidence="1">
    <location>
        <position position="40"/>
    </location>
</feature>
<dbReference type="Proteomes" id="UP000663829">
    <property type="component" value="Unassembled WGS sequence"/>
</dbReference>
<name>A0A815N578_9BILA</name>
<reference evidence="1" key="1">
    <citation type="submission" date="2021-02" db="EMBL/GenBank/DDBJ databases">
        <authorList>
            <person name="Nowell W R."/>
        </authorList>
    </citation>
    <scope>NUCLEOTIDE SEQUENCE</scope>
</reference>